<evidence type="ECO:0000256" key="1">
    <source>
        <dbReference type="SAM" id="Phobius"/>
    </source>
</evidence>
<gene>
    <name evidence="2" type="ORF">BpHYR1_015570</name>
</gene>
<dbReference type="EMBL" id="REGN01002026">
    <property type="protein sequence ID" value="RNA30888.1"/>
    <property type="molecule type" value="Genomic_DNA"/>
</dbReference>
<reference evidence="2 3" key="1">
    <citation type="journal article" date="2018" name="Sci. Rep.">
        <title>Genomic signatures of local adaptation to the degree of environmental predictability in rotifers.</title>
        <authorList>
            <person name="Franch-Gras L."/>
            <person name="Hahn C."/>
            <person name="Garcia-Roger E.M."/>
            <person name="Carmona M.J."/>
            <person name="Serra M."/>
            <person name="Gomez A."/>
        </authorList>
    </citation>
    <scope>NUCLEOTIDE SEQUENCE [LARGE SCALE GENOMIC DNA]</scope>
    <source>
        <strain evidence="2">HYR1</strain>
    </source>
</reference>
<keyword evidence="1" id="KW-0472">Membrane</keyword>
<sequence length="126" mass="15073">MTQTRKFLIMKKISIYIGIIVFSLALLTSECKDPKSLKKRAITEWRFRRVNSNQMDSENVVDYPKSDKHLQHTFMFKNLPIYNKLYGENIDYPFLFSIICLAHNMLIVIYPFGHLYEQAIMWQQIF</sequence>
<accession>A0A3M7S5K9</accession>
<keyword evidence="1" id="KW-0812">Transmembrane</keyword>
<keyword evidence="3" id="KW-1185">Reference proteome</keyword>
<dbReference type="AlphaFoldDB" id="A0A3M7S5K9"/>
<evidence type="ECO:0000313" key="2">
    <source>
        <dbReference type="EMBL" id="RNA30888.1"/>
    </source>
</evidence>
<comment type="caution">
    <text evidence="2">The sequence shown here is derived from an EMBL/GenBank/DDBJ whole genome shotgun (WGS) entry which is preliminary data.</text>
</comment>
<feature type="transmembrane region" description="Helical" evidence="1">
    <location>
        <begin position="92"/>
        <end position="113"/>
    </location>
</feature>
<protein>
    <submittedName>
        <fullName evidence="2">Uncharacterized protein</fullName>
    </submittedName>
</protein>
<keyword evidence="1" id="KW-1133">Transmembrane helix</keyword>
<name>A0A3M7S5K9_BRAPC</name>
<evidence type="ECO:0000313" key="3">
    <source>
        <dbReference type="Proteomes" id="UP000276133"/>
    </source>
</evidence>
<dbReference type="Proteomes" id="UP000276133">
    <property type="component" value="Unassembled WGS sequence"/>
</dbReference>
<organism evidence="2 3">
    <name type="scientific">Brachionus plicatilis</name>
    <name type="common">Marine rotifer</name>
    <name type="synonym">Brachionus muelleri</name>
    <dbReference type="NCBI Taxonomy" id="10195"/>
    <lineage>
        <taxon>Eukaryota</taxon>
        <taxon>Metazoa</taxon>
        <taxon>Spiralia</taxon>
        <taxon>Gnathifera</taxon>
        <taxon>Rotifera</taxon>
        <taxon>Eurotatoria</taxon>
        <taxon>Monogononta</taxon>
        <taxon>Pseudotrocha</taxon>
        <taxon>Ploima</taxon>
        <taxon>Brachionidae</taxon>
        <taxon>Brachionus</taxon>
    </lineage>
</organism>
<proteinExistence type="predicted"/>